<name>A0A8H5TST7_FUSHE</name>
<organism evidence="2 3">
    <name type="scientific">Fusarium heterosporum</name>
    <dbReference type="NCBI Taxonomy" id="42747"/>
    <lineage>
        <taxon>Eukaryota</taxon>
        <taxon>Fungi</taxon>
        <taxon>Dikarya</taxon>
        <taxon>Ascomycota</taxon>
        <taxon>Pezizomycotina</taxon>
        <taxon>Sordariomycetes</taxon>
        <taxon>Hypocreomycetidae</taxon>
        <taxon>Hypocreales</taxon>
        <taxon>Nectriaceae</taxon>
        <taxon>Fusarium</taxon>
        <taxon>Fusarium heterosporum species complex</taxon>
    </lineage>
</organism>
<comment type="caution">
    <text evidence="2">The sequence shown here is derived from an EMBL/GenBank/DDBJ whole genome shotgun (WGS) entry which is preliminary data.</text>
</comment>
<sequence>MPQSSTDAPWNLFGPLLTEYSTIVNLISFVCLGLGLMLFVPVMLLVIFDLCLWMWRNISNKNPPPPVESDTIITTNPHAAAVATGIDKASL</sequence>
<keyword evidence="1" id="KW-0812">Transmembrane</keyword>
<feature type="transmembrane region" description="Helical" evidence="1">
    <location>
        <begin position="20"/>
        <end position="53"/>
    </location>
</feature>
<dbReference type="EMBL" id="JAAGWQ010000047">
    <property type="protein sequence ID" value="KAF5674564.1"/>
    <property type="molecule type" value="Genomic_DNA"/>
</dbReference>
<keyword evidence="3" id="KW-1185">Reference proteome</keyword>
<keyword evidence="1" id="KW-0472">Membrane</keyword>
<dbReference type="AlphaFoldDB" id="A0A8H5TST7"/>
<accession>A0A8H5TST7</accession>
<dbReference type="OrthoDB" id="4833021at2759"/>
<evidence type="ECO:0000313" key="2">
    <source>
        <dbReference type="EMBL" id="KAF5674564.1"/>
    </source>
</evidence>
<gene>
    <name evidence="2" type="ORF">FHETE_2917</name>
</gene>
<proteinExistence type="predicted"/>
<dbReference type="Proteomes" id="UP000567885">
    <property type="component" value="Unassembled WGS sequence"/>
</dbReference>
<reference evidence="2 3" key="1">
    <citation type="submission" date="2020-05" db="EMBL/GenBank/DDBJ databases">
        <title>Identification and distribution of gene clusters putatively required for synthesis of sphingolipid metabolism inhibitors in phylogenetically diverse species of the filamentous fungus Fusarium.</title>
        <authorList>
            <person name="Kim H.-S."/>
            <person name="Busman M."/>
            <person name="Brown D.W."/>
            <person name="Divon H."/>
            <person name="Uhlig S."/>
            <person name="Proctor R.H."/>
        </authorList>
    </citation>
    <scope>NUCLEOTIDE SEQUENCE [LARGE SCALE GENOMIC DNA]</scope>
    <source>
        <strain evidence="2 3">NRRL 20693</strain>
    </source>
</reference>
<protein>
    <submittedName>
        <fullName evidence="2">Uncharacterized protein</fullName>
    </submittedName>
</protein>
<evidence type="ECO:0000256" key="1">
    <source>
        <dbReference type="SAM" id="Phobius"/>
    </source>
</evidence>
<evidence type="ECO:0000313" key="3">
    <source>
        <dbReference type="Proteomes" id="UP000567885"/>
    </source>
</evidence>
<keyword evidence="1" id="KW-1133">Transmembrane helix</keyword>